<proteinExistence type="inferred from homology"/>
<keyword evidence="8" id="KW-1185">Reference proteome</keyword>
<dbReference type="PANTHER" id="PTHR11706">
    <property type="entry name" value="SOLUTE CARRIER PROTEIN FAMILY 11 MEMBER"/>
    <property type="match status" value="1"/>
</dbReference>
<organism evidence="7 8">
    <name type="scientific">Aromia moschata</name>
    <dbReference type="NCBI Taxonomy" id="1265417"/>
    <lineage>
        <taxon>Eukaryota</taxon>
        <taxon>Metazoa</taxon>
        <taxon>Ecdysozoa</taxon>
        <taxon>Arthropoda</taxon>
        <taxon>Hexapoda</taxon>
        <taxon>Insecta</taxon>
        <taxon>Pterygota</taxon>
        <taxon>Neoptera</taxon>
        <taxon>Endopterygota</taxon>
        <taxon>Coleoptera</taxon>
        <taxon>Polyphaga</taxon>
        <taxon>Cucujiformia</taxon>
        <taxon>Chrysomeloidea</taxon>
        <taxon>Cerambycidae</taxon>
        <taxon>Cerambycinae</taxon>
        <taxon>Callichromatini</taxon>
        <taxon>Aromia</taxon>
    </lineage>
</organism>
<evidence type="ECO:0000313" key="7">
    <source>
        <dbReference type="EMBL" id="KAJ8951150.1"/>
    </source>
</evidence>
<gene>
    <name evidence="7" type="ORF">NQ318_021594</name>
</gene>
<evidence type="ECO:0000256" key="3">
    <source>
        <dbReference type="ARBA" id="ARBA00022448"/>
    </source>
</evidence>
<accession>A0AAV8YJK1</accession>
<evidence type="ECO:0000256" key="1">
    <source>
        <dbReference type="ARBA" id="ARBA00004141"/>
    </source>
</evidence>
<comment type="similarity">
    <text evidence="2">Belongs to the NRAMP family.</text>
</comment>
<reference evidence="7" key="1">
    <citation type="journal article" date="2023" name="Insect Mol. Biol.">
        <title>Genome sequencing provides insights into the evolution of gene families encoding plant cell wall-degrading enzymes in longhorned beetles.</title>
        <authorList>
            <person name="Shin N.R."/>
            <person name="Okamura Y."/>
            <person name="Kirsch R."/>
            <person name="Pauchet Y."/>
        </authorList>
    </citation>
    <scope>NUCLEOTIDE SEQUENCE</scope>
    <source>
        <strain evidence="7">AMC_N1</strain>
    </source>
</reference>
<evidence type="ECO:0000256" key="6">
    <source>
        <dbReference type="ARBA" id="ARBA00023136"/>
    </source>
</evidence>
<dbReference type="GO" id="GO:0005384">
    <property type="term" value="F:manganese ion transmembrane transporter activity"/>
    <property type="evidence" value="ECO:0007669"/>
    <property type="project" value="TreeGrafter"/>
</dbReference>
<dbReference type="PANTHER" id="PTHR11706:SF33">
    <property type="entry name" value="NATURAL RESISTANCE-ASSOCIATED MACROPHAGE PROTEIN 2"/>
    <property type="match status" value="1"/>
</dbReference>
<dbReference type="Proteomes" id="UP001162162">
    <property type="component" value="Unassembled WGS sequence"/>
</dbReference>
<comment type="caution">
    <text evidence="7">The sequence shown here is derived from an EMBL/GenBank/DDBJ whole genome shotgun (WGS) entry which is preliminary data.</text>
</comment>
<dbReference type="InterPro" id="IPR001046">
    <property type="entry name" value="NRAMP_fam"/>
</dbReference>
<comment type="subcellular location">
    <subcellularLocation>
        <location evidence="1">Membrane</location>
        <topology evidence="1">Multi-pass membrane protein</topology>
    </subcellularLocation>
</comment>
<keyword evidence="5" id="KW-1133">Transmembrane helix</keyword>
<dbReference type="GO" id="GO:0005381">
    <property type="term" value="F:iron ion transmembrane transporter activity"/>
    <property type="evidence" value="ECO:0007669"/>
    <property type="project" value="TreeGrafter"/>
</dbReference>
<dbReference type="AlphaFoldDB" id="A0AAV8YJK1"/>
<dbReference type="GO" id="GO:0010008">
    <property type="term" value="C:endosome membrane"/>
    <property type="evidence" value="ECO:0007669"/>
    <property type="project" value="TreeGrafter"/>
</dbReference>
<sequence length="183" mass="19933">MTRILKTNPTVSNQLTPAVVCSYHIGLPNKIGIAVDTEAQFKEMVRVGLNNGRCTKTWHLRLAEMAKSSFTPTTDSGQGSFNDASYASTNGTATIGSMPSESTLLSPIQTYFTDEKIKIPETSHKLWAFTGPGFLMSIAYLDPGNIESDLQSGTVAQYRLLWVLLSATLLGLLMQRLSARLGE</sequence>
<dbReference type="GO" id="GO:0005886">
    <property type="term" value="C:plasma membrane"/>
    <property type="evidence" value="ECO:0007669"/>
    <property type="project" value="TreeGrafter"/>
</dbReference>
<evidence type="ECO:0000256" key="2">
    <source>
        <dbReference type="ARBA" id="ARBA00006670"/>
    </source>
</evidence>
<dbReference type="GO" id="GO:0015086">
    <property type="term" value="F:cadmium ion transmembrane transporter activity"/>
    <property type="evidence" value="ECO:0007669"/>
    <property type="project" value="TreeGrafter"/>
</dbReference>
<keyword evidence="3" id="KW-0813">Transport</keyword>
<evidence type="ECO:0000256" key="4">
    <source>
        <dbReference type="ARBA" id="ARBA00022692"/>
    </source>
</evidence>
<name>A0AAV8YJK1_9CUCU</name>
<evidence type="ECO:0000256" key="5">
    <source>
        <dbReference type="ARBA" id="ARBA00022989"/>
    </source>
</evidence>
<dbReference type="EMBL" id="JAPWTK010000089">
    <property type="protein sequence ID" value="KAJ8951150.1"/>
    <property type="molecule type" value="Genomic_DNA"/>
</dbReference>
<protein>
    <submittedName>
        <fullName evidence="7">Uncharacterized protein</fullName>
    </submittedName>
</protein>
<keyword evidence="4" id="KW-0812">Transmembrane</keyword>
<keyword evidence="6" id="KW-0472">Membrane</keyword>
<evidence type="ECO:0000313" key="8">
    <source>
        <dbReference type="Proteomes" id="UP001162162"/>
    </source>
</evidence>